<evidence type="ECO:0000313" key="13">
    <source>
        <dbReference type="Proteomes" id="UP000187203"/>
    </source>
</evidence>
<keyword evidence="13" id="KW-1185">Reference proteome</keyword>
<feature type="domain" description="C2H2-type" evidence="11">
    <location>
        <begin position="237"/>
        <end position="259"/>
    </location>
</feature>
<dbReference type="Gene3D" id="3.30.160.60">
    <property type="entry name" value="Classic Zinc Finger"/>
    <property type="match status" value="1"/>
</dbReference>
<dbReference type="EMBL" id="AWUE01019397">
    <property type="protein sequence ID" value="OMO73703.1"/>
    <property type="molecule type" value="Genomic_DNA"/>
</dbReference>
<dbReference type="PROSITE" id="PS00028">
    <property type="entry name" value="ZINC_FINGER_C2H2_1"/>
    <property type="match status" value="2"/>
</dbReference>
<dbReference type="PROSITE" id="PS50157">
    <property type="entry name" value="ZINC_FINGER_C2H2_2"/>
    <property type="match status" value="2"/>
</dbReference>
<evidence type="ECO:0000256" key="5">
    <source>
        <dbReference type="ARBA" id="ARBA00022833"/>
    </source>
</evidence>
<dbReference type="GO" id="GO:0008270">
    <property type="term" value="F:zinc ion binding"/>
    <property type="evidence" value="ECO:0007669"/>
    <property type="project" value="UniProtKB-KW"/>
</dbReference>
<dbReference type="Pfam" id="PF13912">
    <property type="entry name" value="zf-C2H2_6"/>
    <property type="match status" value="2"/>
</dbReference>
<dbReference type="AlphaFoldDB" id="A0A1R3HTL3"/>
<feature type="domain" description="C2H2-type" evidence="11">
    <location>
        <begin position="155"/>
        <end position="182"/>
    </location>
</feature>
<dbReference type="PANTHER" id="PTHR26374">
    <property type="entry name" value="ZINC FINGER PROTEIN ZAT5"/>
    <property type="match status" value="1"/>
</dbReference>
<keyword evidence="5" id="KW-0862">Zinc</keyword>
<evidence type="ECO:0000256" key="9">
    <source>
        <dbReference type="PROSITE-ProRule" id="PRU00042"/>
    </source>
</evidence>
<name>A0A1R3HTL3_9ROSI</name>
<keyword evidence="2" id="KW-0479">Metal-binding</keyword>
<evidence type="ECO:0000256" key="4">
    <source>
        <dbReference type="ARBA" id="ARBA00022771"/>
    </source>
</evidence>
<proteinExistence type="predicted"/>
<evidence type="ECO:0000256" key="7">
    <source>
        <dbReference type="ARBA" id="ARBA00023163"/>
    </source>
</evidence>
<accession>A0A1R3HTL3</accession>
<evidence type="ECO:0000313" key="12">
    <source>
        <dbReference type="EMBL" id="OMO73703.1"/>
    </source>
</evidence>
<evidence type="ECO:0000256" key="8">
    <source>
        <dbReference type="ARBA" id="ARBA00023242"/>
    </source>
</evidence>
<evidence type="ECO:0000256" key="1">
    <source>
        <dbReference type="ARBA" id="ARBA00004123"/>
    </source>
</evidence>
<comment type="subcellular location">
    <subcellularLocation>
        <location evidence="1">Nucleus</location>
    </subcellularLocation>
</comment>
<organism evidence="12 13">
    <name type="scientific">Corchorus olitorius</name>
    <dbReference type="NCBI Taxonomy" id="93759"/>
    <lineage>
        <taxon>Eukaryota</taxon>
        <taxon>Viridiplantae</taxon>
        <taxon>Streptophyta</taxon>
        <taxon>Embryophyta</taxon>
        <taxon>Tracheophyta</taxon>
        <taxon>Spermatophyta</taxon>
        <taxon>Magnoliopsida</taxon>
        <taxon>eudicotyledons</taxon>
        <taxon>Gunneridae</taxon>
        <taxon>Pentapetalae</taxon>
        <taxon>rosids</taxon>
        <taxon>malvids</taxon>
        <taxon>Malvales</taxon>
        <taxon>Malvaceae</taxon>
        <taxon>Grewioideae</taxon>
        <taxon>Apeibeae</taxon>
        <taxon>Corchorus</taxon>
    </lineage>
</organism>
<dbReference type="SUPFAM" id="SSF57667">
    <property type="entry name" value="beta-beta-alpha zinc fingers"/>
    <property type="match status" value="1"/>
</dbReference>
<dbReference type="SMART" id="SM00355">
    <property type="entry name" value="ZnF_C2H2"/>
    <property type="match status" value="2"/>
</dbReference>
<feature type="compositionally biased region" description="Basic and acidic residues" evidence="10">
    <location>
        <begin position="65"/>
        <end position="85"/>
    </location>
</feature>
<dbReference type="PANTHER" id="PTHR26374:SF456">
    <property type="entry name" value="ZINC FINGER PROTEIN ZAT5-LIKE"/>
    <property type="match status" value="1"/>
</dbReference>
<feature type="compositionally biased region" description="Low complexity" evidence="10">
    <location>
        <begin position="48"/>
        <end position="57"/>
    </location>
</feature>
<sequence length="340" mass="36683">MNMMMEGVHVHVDQEEVVVCNKDQLQIIKGKRTKRPRPMSPLTLAMLSSSTTTTTSSSGGGGDGEGDKNSITDDSSRGFDDHDHQAFTASPTTSDVSTEEEEDMANCLILLAQGGGGSTTQQTRIKPVSALGAAKTNKTAAVAVAAVAGNGLYAHQCKTCNRCFPSFQALGGHRASHKKPNNKLNEENKGFMFSKEDDHEHSHNRFNNMNMNTTLSLQISNNHNYKGVVLCNKPKVHECSICGAEFSSGQALGGHMRRHRTLVTNNSNVPTATTTATTCLSVGITSSPESDIDQSNKKPRTVLQLDLNLPAPEDHESKFSFASKEKLLVFSASSLVDCHY</sequence>
<keyword evidence="7" id="KW-0804">Transcription</keyword>
<evidence type="ECO:0000256" key="3">
    <source>
        <dbReference type="ARBA" id="ARBA00022737"/>
    </source>
</evidence>
<evidence type="ECO:0000256" key="10">
    <source>
        <dbReference type="SAM" id="MobiDB-lite"/>
    </source>
</evidence>
<comment type="caution">
    <text evidence="12">The sequence shown here is derived from an EMBL/GenBank/DDBJ whole genome shotgun (WGS) entry which is preliminary data.</text>
</comment>
<keyword evidence="3" id="KW-0677">Repeat</keyword>
<feature type="region of interest" description="Disordered" evidence="10">
    <location>
        <begin position="30"/>
        <end position="101"/>
    </location>
</feature>
<dbReference type="GO" id="GO:0005634">
    <property type="term" value="C:nucleus"/>
    <property type="evidence" value="ECO:0007669"/>
    <property type="project" value="UniProtKB-SubCell"/>
</dbReference>
<keyword evidence="6" id="KW-0805">Transcription regulation</keyword>
<protein>
    <submittedName>
        <fullName evidence="12">Zinc finger, C2H2-like protein</fullName>
    </submittedName>
</protein>
<evidence type="ECO:0000256" key="2">
    <source>
        <dbReference type="ARBA" id="ARBA00022723"/>
    </source>
</evidence>
<dbReference type="InterPro" id="IPR013087">
    <property type="entry name" value="Znf_C2H2_type"/>
</dbReference>
<dbReference type="STRING" id="93759.A0A1R3HTL3"/>
<keyword evidence="8" id="KW-0539">Nucleus</keyword>
<dbReference type="Proteomes" id="UP000187203">
    <property type="component" value="Unassembled WGS sequence"/>
</dbReference>
<keyword evidence="4 9" id="KW-0863">Zinc-finger</keyword>
<reference evidence="13" key="1">
    <citation type="submission" date="2013-09" db="EMBL/GenBank/DDBJ databases">
        <title>Corchorus olitorius genome sequencing.</title>
        <authorList>
            <person name="Alam M."/>
            <person name="Haque M.S."/>
            <person name="Islam M.S."/>
            <person name="Emdad E.M."/>
            <person name="Islam M.M."/>
            <person name="Ahmed B."/>
            <person name="Halim A."/>
            <person name="Hossen Q.M.M."/>
            <person name="Hossain M.Z."/>
            <person name="Ahmed R."/>
            <person name="Khan M.M."/>
            <person name="Islam R."/>
            <person name="Rashid M.M."/>
            <person name="Khan S.A."/>
            <person name="Rahman M.S."/>
            <person name="Alam M."/>
            <person name="Yahiya A.S."/>
            <person name="Khan M.S."/>
            <person name="Azam M.S."/>
            <person name="Haque T."/>
            <person name="Lashkar M.Z.H."/>
            <person name="Akhand A.I."/>
            <person name="Morshed G."/>
            <person name="Roy S."/>
            <person name="Uddin K.S."/>
            <person name="Rabeya T."/>
            <person name="Hossain A.S."/>
            <person name="Chowdhury A."/>
            <person name="Snigdha A.R."/>
            <person name="Mortoza M.S."/>
            <person name="Matin S.A."/>
            <person name="Hoque S.M.E."/>
            <person name="Islam M.K."/>
            <person name="Roy D.K."/>
            <person name="Haider R."/>
            <person name="Moosa M.M."/>
            <person name="Elias S.M."/>
            <person name="Hasan A.M."/>
            <person name="Jahan S."/>
            <person name="Shafiuddin M."/>
            <person name="Mahmood N."/>
            <person name="Shommy N.S."/>
        </authorList>
    </citation>
    <scope>NUCLEOTIDE SEQUENCE [LARGE SCALE GENOMIC DNA]</scope>
    <source>
        <strain evidence="13">cv. O-4</strain>
    </source>
</reference>
<dbReference type="InterPro" id="IPR036236">
    <property type="entry name" value="Znf_C2H2_sf"/>
</dbReference>
<evidence type="ECO:0000256" key="6">
    <source>
        <dbReference type="ARBA" id="ARBA00023015"/>
    </source>
</evidence>
<dbReference type="OrthoDB" id="6077919at2759"/>
<evidence type="ECO:0000259" key="11">
    <source>
        <dbReference type="PROSITE" id="PS50157"/>
    </source>
</evidence>
<feature type="compositionally biased region" description="Polar residues" evidence="10">
    <location>
        <begin position="87"/>
        <end position="96"/>
    </location>
</feature>
<gene>
    <name evidence="12" type="ORF">COLO4_26912</name>
</gene>